<keyword evidence="2" id="KW-1185">Reference proteome</keyword>
<proteinExistence type="predicted"/>
<evidence type="ECO:0000313" key="2">
    <source>
        <dbReference type="Proteomes" id="UP001212411"/>
    </source>
</evidence>
<gene>
    <name evidence="1" type="ORF">SOMG_03882</name>
</gene>
<accession>A0AAF0AW94</accession>
<sequence length="64" mass="7566">MRPCRHTSFNFLELLAQIYVHKTTAYGLKILKHGDYVLPSIIGKHQNYRYQHIVETVLEIKQNP</sequence>
<name>A0AAF0AW94_9SCHI</name>
<dbReference type="Proteomes" id="UP001212411">
    <property type="component" value="Chromosome 2"/>
</dbReference>
<dbReference type="RefSeq" id="XP_056037536.1">
    <property type="nucleotide sequence ID" value="XM_056182669.1"/>
</dbReference>
<dbReference type="EMBL" id="CP115612">
    <property type="protein sequence ID" value="WBW73293.1"/>
    <property type="molecule type" value="Genomic_DNA"/>
</dbReference>
<dbReference type="GeneID" id="80877358"/>
<evidence type="ECO:0000313" key="1">
    <source>
        <dbReference type="EMBL" id="WBW73293.1"/>
    </source>
</evidence>
<organism evidence="1 2">
    <name type="scientific">Schizosaccharomyces osmophilus</name>
    <dbReference type="NCBI Taxonomy" id="2545709"/>
    <lineage>
        <taxon>Eukaryota</taxon>
        <taxon>Fungi</taxon>
        <taxon>Dikarya</taxon>
        <taxon>Ascomycota</taxon>
        <taxon>Taphrinomycotina</taxon>
        <taxon>Schizosaccharomycetes</taxon>
        <taxon>Schizosaccharomycetales</taxon>
        <taxon>Schizosaccharomycetaceae</taxon>
        <taxon>Schizosaccharomyces</taxon>
    </lineage>
</organism>
<dbReference type="KEGG" id="som:SOMG_03882"/>
<protein>
    <submittedName>
        <fullName evidence="1">Uncharacterized protein</fullName>
    </submittedName>
</protein>
<reference evidence="1 2" key="1">
    <citation type="journal article" date="2023" name="G3 (Bethesda)">
        <title>A high-quality reference genome for the fission yeast Schizosaccharomyces osmophilus.</title>
        <authorList>
            <person name="Jia G.S."/>
            <person name="Zhang W.C."/>
            <person name="Liang Y."/>
            <person name="Liu X.H."/>
            <person name="Rhind N."/>
            <person name="Pidoux A."/>
            <person name="Brysch-Herzberg M."/>
            <person name="Du L.L."/>
        </authorList>
    </citation>
    <scope>NUCLEOTIDE SEQUENCE [LARGE SCALE GENOMIC DNA]</scope>
    <source>
        <strain evidence="1 2">CBS 15793</strain>
    </source>
</reference>
<dbReference type="AlphaFoldDB" id="A0AAF0AW94"/>